<dbReference type="InterPro" id="IPR004553">
    <property type="entry name" value="HMG_CoA_Rdtase_bac-typ"/>
</dbReference>
<comment type="catalytic activity">
    <reaction evidence="3">
        <text>(R)-mevalonate + 2 NAD(+) + CoA = (3S)-3-hydroxy-3-methylglutaryl-CoA + 2 NADH + 2 H(+)</text>
        <dbReference type="Rhea" id="RHEA:14833"/>
        <dbReference type="ChEBI" id="CHEBI:15378"/>
        <dbReference type="ChEBI" id="CHEBI:36464"/>
        <dbReference type="ChEBI" id="CHEBI:43074"/>
        <dbReference type="ChEBI" id="CHEBI:57287"/>
        <dbReference type="ChEBI" id="CHEBI:57540"/>
        <dbReference type="ChEBI" id="CHEBI:57945"/>
        <dbReference type="EC" id="1.1.1.88"/>
    </reaction>
</comment>
<evidence type="ECO:0000313" key="4">
    <source>
        <dbReference type="EMBL" id="QAT42346.1"/>
    </source>
</evidence>
<dbReference type="InterPro" id="IPR009023">
    <property type="entry name" value="HMG_CoA_Rdtase_NAD(P)-bd_sf"/>
</dbReference>
<dbReference type="Gene3D" id="1.10.8.660">
    <property type="match status" value="1"/>
</dbReference>
<evidence type="ECO:0000313" key="5">
    <source>
        <dbReference type="Proteomes" id="UP000287601"/>
    </source>
</evidence>
<dbReference type="InterPro" id="IPR023076">
    <property type="entry name" value="HMG_CoA_Rdtase_CS"/>
</dbReference>
<dbReference type="Proteomes" id="UP000287601">
    <property type="component" value="Chromosome"/>
</dbReference>
<dbReference type="InterPro" id="IPR009029">
    <property type="entry name" value="HMG_CoA_Rdtase_sub-bd_dom_sf"/>
</dbReference>
<proteinExistence type="inferred from homology"/>
<comment type="pathway">
    <text evidence="3">Metabolic intermediate metabolism; (R)-mevalonate degradation; (S)-3-hydroxy-3-methylglutaryl-CoA from (R)-mevalonate: step 1/1.</text>
</comment>
<dbReference type="Gene3D" id="3.90.770.10">
    <property type="entry name" value="3-hydroxy-3-methylglutaryl-coenzyme A Reductase, Chain A, domain 2"/>
    <property type="match status" value="2"/>
</dbReference>
<protein>
    <recommendedName>
        <fullName evidence="3">3-hydroxy-3-methylglutaryl coenzyme A reductase</fullName>
        <shortName evidence="3">HMG-CoA reductase</shortName>
        <ecNumber evidence="3">1.1.1.88</ecNumber>
    </recommendedName>
</protein>
<dbReference type="UniPathway" id="UPA00257">
    <property type="reaction ID" value="UER00367"/>
</dbReference>
<dbReference type="SUPFAM" id="SSF56542">
    <property type="entry name" value="Substrate-binding domain of HMG-CoA reductase"/>
    <property type="match status" value="1"/>
</dbReference>
<dbReference type="SUPFAM" id="SSF55035">
    <property type="entry name" value="NAD-binding domain of HMG-CoA reductase"/>
    <property type="match status" value="1"/>
</dbReference>
<evidence type="ECO:0000256" key="2">
    <source>
        <dbReference type="ARBA" id="ARBA00023002"/>
    </source>
</evidence>
<dbReference type="GO" id="GO:0140643">
    <property type="term" value="F:hydroxymethylglutaryl-CoA reductase (NADH) activity"/>
    <property type="evidence" value="ECO:0007669"/>
    <property type="project" value="UniProtKB-EC"/>
</dbReference>
<dbReference type="EC" id="1.1.1.88" evidence="3"/>
<dbReference type="RefSeq" id="WP_128744996.1">
    <property type="nucleotide sequence ID" value="NZ_CP035281.1"/>
</dbReference>
<sequence>MKTSSYSGFYKLSPEDRLKEVREFTGISEEEAEVISVPGALSMDKADHMIENVIGTYQYPFGVGLNFLINGKDYLIPMVTEEPSVLAAASNAAKMARDNGGFFASNSGSVMIAQVQVLDVPDPNGAKIRIYENKDKIIQICNEKDPVLVEHGGGMQDLDVRIIDSIIGKMVVVHLKVNTLDAMGANAVNTMAEAVAPYIEELTGGTVYLRILSNLAIHRLARSRVTVKKESLGGAEVVDKIIKAYAFAAADPFRAATHNKGIMNGIIPVVIATGNDTRAIESGAHAYAARSGQYTSLTTWEKNAEGDLVGTIELPMAVGLVGGATKIHPAAQIAVKMLGVKSASELGEIIASVGLAQNLAAIKALATEGIQRGHMSLHARNIASVAGAKGDVLEKIVDRMVKEKKVRLEYAQELMKEYSK</sequence>
<comment type="similarity">
    <text evidence="1 3">Belongs to the HMG-CoA reductase family.</text>
</comment>
<dbReference type="AlphaFoldDB" id="A0A410PTY7"/>
<dbReference type="PRINTS" id="PR00071">
    <property type="entry name" value="HMGCOARDTASE"/>
</dbReference>
<dbReference type="CDD" id="cd00644">
    <property type="entry name" value="HMG-CoA_reductase_classII"/>
    <property type="match status" value="1"/>
</dbReference>
<dbReference type="GO" id="GO:0004420">
    <property type="term" value="F:hydroxymethylglutaryl-CoA reductase (NADPH) activity"/>
    <property type="evidence" value="ECO:0007669"/>
    <property type="project" value="InterPro"/>
</dbReference>
<evidence type="ECO:0000256" key="1">
    <source>
        <dbReference type="ARBA" id="ARBA00007661"/>
    </source>
</evidence>
<dbReference type="PROSITE" id="PS50065">
    <property type="entry name" value="HMG_COA_REDUCTASE_4"/>
    <property type="match status" value="1"/>
</dbReference>
<dbReference type="OrthoDB" id="9764892at2"/>
<dbReference type="InterPro" id="IPR002202">
    <property type="entry name" value="HMG_CoA_Rdtase"/>
</dbReference>
<organism evidence="4 5">
    <name type="scientific">Aminipila luticellarii</name>
    <dbReference type="NCBI Taxonomy" id="2507160"/>
    <lineage>
        <taxon>Bacteria</taxon>
        <taxon>Bacillati</taxon>
        <taxon>Bacillota</taxon>
        <taxon>Clostridia</taxon>
        <taxon>Peptostreptococcales</taxon>
        <taxon>Anaerovoracaceae</taxon>
        <taxon>Aminipila</taxon>
    </lineage>
</organism>
<evidence type="ECO:0000256" key="3">
    <source>
        <dbReference type="RuleBase" id="RU361219"/>
    </source>
</evidence>
<accession>A0A410PTY7</accession>
<dbReference type="GO" id="GO:0015936">
    <property type="term" value="P:coenzyme A metabolic process"/>
    <property type="evidence" value="ECO:0007669"/>
    <property type="project" value="InterPro"/>
</dbReference>
<reference evidence="4 5" key="1">
    <citation type="submission" date="2019-01" db="EMBL/GenBank/DDBJ databases">
        <title>Draft genomes of a novel of Aminipila strains.</title>
        <authorList>
            <person name="Ma S."/>
        </authorList>
    </citation>
    <scope>NUCLEOTIDE SEQUENCE [LARGE SCALE GENOMIC DNA]</scope>
    <source>
        <strain evidence="5">JN-39</strain>
    </source>
</reference>
<dbReference type="PROSITE" id="PS00318">
    <property type="entry name" value="HMG_COA_REDUCTASE_2"/>
    <property type="match status" value="1"/>
</dbReference>
<dbReference type="KEGG" id="amij:EQM06_03365"/>
<keyword evidence="3" id="KW-0520">NAD</keyword>
<dbReference type="PANTHER" id="PTHR10572:SF24">
    <property type="entry name" value="3-HYDROXY-3-METHYLGLUTARYL-COENZYME A REDUCTASE"/>
    <property type="match status" value="1"/>
</dbReference>
<dbReference type="PROSITE" id="PS01192">
    <property type="entry name" value="HMG_COA_REDUCTASE_3"/>
    <property type="match status" value="1"/>
</dbReference>
<dbReference type="PANTHER" id="PTHR10572">
    <property type="entry name" value="3-HYDROXY-3-METHYLGLUTARYL-COENZYME A REDUCTASE"/>
    <property type="match status" value="1"/>
</dbReference>
<name>A0A410PTY7_9FIRM</name>
<dbReference type="Pfam" id="PF00368">
    <property type="entry name" value="HMG-CoA_red"/>
    <property type="match status" value="1"/>
</dbReference>
<keyword evidence="2 3" id="KW-0560">Oxidoreductase</keyword>
<keyword evidence="5" id="KW-1185">Reference proteome</keyword>
<dbReference type="NCBIfam" id="TIGR00532">
    <property type="entry name" value="HMG_CoA_R_NAD"/>
    <property type="match status" value="1"/>
</dbReference>
<dbReference type="EMBL" id="CP035281">
    <property type="protein sequence ID" value="QAT42346.1"/>
    <property type="molecule type" value="Genomic_DNA"/>
</dbReference>
<gene>
    <name evidence="4" type="ORF">EQM06_03365</name>
</gene>
<dbReference type="InterPro" id="IPR023074">
    <property type="entry name" value="HMG_CoA_Rdtase_cat_sf"/>
</dbReference>